<evidence type="ECO:0000256" key="5">
    <source>
        <dbReference type="ARBA" id="ARBA00023136"/>
    </source>
</evidence>
<evidence type="ECO:0000259" key="7">
    <source>
        <dbReference type="Pfam" id="PF02687"/>
    </source>
</evidence>
<evidence type="ECO:0000256" key="6">
    <source>
        <dbReference type="SAM" id="Phobius"/>
    </source>
</evidence>
<keyword evidence="5 6" id="KW-0472">Membrane</keyword>
<proteinExistence type="predicted"/>
<evidence type="ECO:0000313" key="11">
    <source>
        <dbReference type="EMBL" id="MRZ54145.1"/>
    </source>
</evidence>
<dbReference type="PANTHER" id="PTHR30572:SF18">
    <property type="entry name" value="ABC-TYPE MACROLIDE FAMILY EXPORT SYSTEM PERMEASE COMPONENT 2"/>
    <property type="match status" value="1"/>
</dbReference>
<name>A0A173VMZ8_PARDI</name>
<feature type="transmembrane region" description="Helical" evidence="6">
    <location>
        <begin position="21"/>
        <end position="41"/>
    </location>
</feature>
<evidence type="ECO:0000256" key="2">
    <source>
        <dbReference type="ARBA" id="ARBA00022475"/>
    </source>
</evidence>
<evidence type="ECO:0000259" key="8">
    <source>
        <dbReference type="Pfam" id="PF12704"/>
    </source>
</evidence>
<dbReference type="InterPro" id="IPR003838">
    <property type="entry name" value="ABC3_permease_C"/>
</dbReference>
<dbReference type="EC" id="3.6.3.-" evidence="9"/>
<evidence type="ECO:0000313" key="14">
    <source>
        <dbReference type="Proteomes" id="UP000441358"/>
    </source>
</evidence>
<evidence type="ECO:0000256" key="1">
    <source>
        <dbReference type="ARBA" id="ARBA00004651"/>
    </source>
</evidence>
<keyword evidence="9" id="KW-0067">ATP-binding</keyword>
<gene>
    <name evidence="9" type="primary">macB_14</name>
    <name evidence="9" type="ORF">ERS852429_03245</name>
    <name evidence="10" type="ORF">GKD66_13105</name>
    <name evidence="11" type="ORF">GKD68_05185</name>
</gene>
<dbReference type="GO" id="GO:0016787">
    <property type="term" value="F:hydrolase activity"/>
    <property type="evidence" value="ECO:0007669"/>
    <property type="project" value="UniProtKB-KW"/>
</dbReference>
<feature type="transmembrane region" description="Helical" evidence="6">
    <location>
        <begin position="388"/>
        <end position="410"/>
    </location>
</feature>
<dbReference type="InterPro" id="IPR025857">
    <property type="entry name" value="MacB_PCD"/>
</dbReference>
<dbReference type="EMBL" id="WKNE01000003">
    <property type="protein sequence ID" value="MRZ54145.1"/>
    <property type="molecule type" value="Genomic_DNA"/>
</dbReference>
<protein>
    <submittedName>
        <fullName evidence="10">FtsX-like permease family protein</fullName>
    </submittedName>
    <submittedName>
        <fullName evidence="9">Macrolide export ATP-binding/permease protein MacB</fullName>
        <ecNumber evidence="9">3.6.3.-</ecNumber>
    </submittedName>
</protein>
<keyword evidence="9" id="KW-0378">Hydrolase</keyword>
<evidence type="ECO:0000256" key="4">
    <source>
        <dbReference type="ARBA" id="ARBA00022989"/>
    </source>
</evidence>
<comment type="subcellular location">
    <subcellularLocation>
        <location evidence="1">Cell membrane</location>
        <topology evidence="1">Multi-pass membrane protein</topology>
    </subcellularLocation>
</comment>
<keyword evidence="4 6" id="KW-1133">Transmembrane helix</keyword>
<feature type="domain" description="MacB-like periplasmic core" evidence="8">
    <location>
        <begin position="22"/>
        <end position="244"/>
    </location>
</feature>
<dbReference type="Pfam" id="PF02687">
    <property type="entry name" value="FtsX"/>
    <property type="match status" value="1"/>
</dbReference>
<evidence type="ECO:0000313" key="12">
    <source>
        <dbReference type="Proteomes" id="UP000095591"/>
    </source>
</evidence>
<dbReference type="Proteomes" id="UP000095591">
    <property type="component" value="Unassembled WGS sequence"/>
</dbReference>
<organism evidence="9 12">
    <name type="scientific">Parabacteroides distasonis</name>
    <dbReference type="NCBI Taxonomy" id="823"/>
    <lineage>
        <taxon>Bacteria</taxon>
        <taxon>Pseudomonadati</taxon>
        <taxon>Bacteroidota</taxon>
        <taxon>Bacteroidia</taxon>
        <taxon>Bacteroidales</taxon>
        <taxon>Tannerellaceae</taxon>
        <taxon>Parabacteroides</taxon>
    </lineage>
</organism>
<feature type="transmembrane region" description="Helical" evidence="6">
    <location>
        <begin position="287"/>
        <end position="307"/>
    </location>
</feature>
<sequence>MYKIYLKQAWALLKENKLLSGVSIFGTALAICMIMVIVIVWQMRTANYSPEDNRDRMMYVSDTRASYKENESYNDCYLLASRVVKDCFYPLRSAEKVGMAYHGVQRLAAVADHTVEFKCDVTFTDAAFWNIFNFRFLSGKPYGEEEVQSGIMDAVVSESVARRLYGTTEVVGRTVEISYVPYTIRAVVRDVSLLAESAYGDVWLPYTTDNSLYDNGSDRLVGGFRCYILASSSADFDAIHSEAEANIARLNESQSTHLLKIGGGPDTHLGDLAREDAFSEPNVRELVMKYVIIVLVLLLIPAINMSGITQSRMRKRMAEIGVRKAFGATRSELLTQVLYENLLQTLLGGVLGLFFSYASVLLLSDWLLDTGTASMGIGRTFVNAEMMFNPLIFLYAFLACLALNLLSAGIPAWRASRMRIISALNENVH</sequence>
<reference evidence="9 12" key="1">
    <citation type="submission" date="2015-09" db="EMBL/GenBank/DDBJ databases">
        <authorList>
            <consortium name="Pathogen Informatics"/>
        </authorList>
    </citation>
    <scope>NUCLEOTIDE SEQUENCE [LARGE SCALE GENOMIC DNA]</scope>
    <source>
        <strain evidence="9 12">2789STDY5608872</strain>
    </source>
</reference>
<dbReference type="RefSeq" id="WP_009275797.1">
    <property type="nucleotide sequence ID" value="NZ_CAXSUO010000018.1"/>
</dbReference>
<dbReference type="GO" id="GO:0022857">
    <property type="term" value="F:transmembrane transporter activity"/>
    <property type="evidence" value="ECO:0007669"/>
    <property type="project" value="TreeGrafter"/>
</dbReference>
<dbReference type="AlphaFoldDB" id="A0A173VMZ8"/>
<keyword evidence="2" id="KW-1003">Cell membrane</keyword>
<dbReference type="Proteomes" id="UP000432516">
    <property type="component" value="Unassembled WGS sequence"/>
</dbReference>
<evidence type="ECO:0000313" key="9">
    <source>
        <dbReference type="EMBL" id="CUN28374.1"/>
    </source>
</evidence>
<feature type="domain" description="ABC3 transporter permease C-terminal" evidence="7">
    <location>
        <begin position="292"/>
        <end position="418"/>
    </location>
</feature>
<dbReference type="PANTHER" id="PTHR30572">
    <property type="entry name" value="MEMBRANE COMPONENT OF TRANSPORTER-RELATED"/>
    <property type="match status" value="1"/>
</dbReference>
<dbReference type="Pfam" id="PF12704">
    <property type="entry name" value="MacB_PCD"/>
    <property type="match status" value="1"/>
</dbReference>
<dbReference type="OMA" id="YYLDLAW"/>
<evidence type="ECO:0000313" key="13">
    <source>
        <dbReference type="Proteomes" id="UP000432516"/>
    </source>
</evidence>
<dbReference type="GO" id="GO:0005524">
    <property type="term" value="F:ATP binding"/>
    <property type="evidence" value="ECO:0007669"/>
    <property type="project" value="UniProtKB-KW"/>
</dbReference>
<evidence type="ECO:0000313" key="10">
    <source>
        <dbReference type="EMBL" id="MRZ51143.1"/>
    </source>
</evidence>
<keyword evidence="3 6" id="KW-0812">Transmembrane</keyword>
<dbReference type="InterPro" id="IPR050250">
    <property type="entry name" value="Macrolide_Exporter_MacB"/>
</dbReference>
<accession>A0A173VMZ8</accession>
<dbReference type="EMBL" id="CYXP01000008">
    <property type="protein sequence ID" value="CUN28374.1"/>
    <property type="molecule type" value="Genomic_DNA"/>
</dbReference>
<keyword evidence="9" id="KW-0547">Nucleotide-binding</keyword>
<reference evidence="13 14" key="2">
    <citation type="journal article" date="2019" name="Nat. Med.">
        <title>A library of human gut bacterial isolates paired with longitudinal multiomics data enables mechanistic microbiome research.</title>
        <authorList>
            <person name="Poyet M."/>
            <person name="Groussin M."/>
            <person name="Gibbons S.M."/>
            <person name="Avila-Pacheco J."/>
            <person name="Jiang X."/>
            <person name="Kearney S.M."/>
            <person name="Perrotta A.R."/>
            <person name="Berdy B."/>
            <person name="Zhao S."/>
            <person name="Lieberman T.D."/>
            <person name="Swanson P.K."/>
            <person name="Smith M."/>
            <person name="Roesemann S."/>
            <person name="Alexander J.E."/>
            <person name="Rich S.A."/>
            <person name="Livny J."/>
            <person name="Vlamakis H."/>
            <person name="Clish C."/>
            <person name="Bullock K."/>
            <person name="Deik A."/>
            <person name="Scott J."/>
            <person name="Pierce K.A."/>
            <person name="Xavier R.J."/>
            <person name="Alm E.J."/>
        </authorList>
    </citation>
    <scope>NUCLEOTIDE SEQUENCE [LARGE SCALE GENOMIC DNA]</scope>
    <source>
        <strain evidence="11 13">BIOML-A2</strain>
        <strain evidence="10 14">BIOML-A32</strain>
    </source>
</reference>
<dbReference type="GO" id="GO:0005886">
    <property type="term" value="C:plasma membrane"/>
    <property type="evidence" value="ECO:0007669"/>
    <property type="project" value="UniProtKB-SubCell"/>
</dbReference>
<dbReference type="EMBL" id="WKMC01000009">
    <property type="protein sequence ID" value="MRZ51143.1"/>
    <property type="molecule type" value="Genomic_DNA"/>
</dbReference>
<evidence type="ECO:0000256" key="3">
    <source>
        <dbReference type="ARBA" id="ARBA00022692"/>
    </source>
</evidence>
<feature type="transmembrane region" description="Helical" evidence="6">
    <location>
        <begin position="346"/>
        <end position="368"/>
    </location>
</feature>
<dbReference type="Proteomes" id="UP000441358">
    <property type="component" value="Unassembled WGS sequence"/>
</dbReference>